<evidence type="ECO:0000256" key="3">
    <source>
        <dbReference type="ARBA" id="ARBA00005641"/>
    </source>
</evidence>
<keyword evidence="14" id="KW-1185">Reference proteome</keyword>
<comment type="similarity">
    <text evidence="3 9">Belongs to the glycosyl hydrolase 5 (cellulase A) family.</text>
</comment>
<keyword evidence="6 11" id="KW-0732">Signal</keyword>
<name>A0A8H5M508_9AGAR</name>
<evidence type="ECO:0000256" key="5">
    <source>
        <dbReference type="ARBA" id="ARBA00022525"/>
    </source>
</evidence>
<evidence type="ECO:0000256" key="11">
    <source>
        <dbReference type="SAM" id="SignalP"/>
    </source>
</evidence>
<evidence type="ECO:0000256" key="6">
    <source>
        <dbReference type="ARBA" id="ARBA00022729"/>
    </source>
</evidence>
<feature type="region of interest" description="Disordered" evidence="10">
    <location>
        <begin position="297"/>
        <end position="321"/>
    </location>
</feature>
<evidence type="ECO:0000256" key="10">
    <source>
        <dbReference type="SAM" id="MobiDB-lite"/>
    </source>
</evidence>
<evidence type="ECO:0000256" key="4">
    <source>
        <dbReference type="ARBA" id="ARBA00012706"/>
    </source>
</evidence>
<dbReference type="OrthoDB" id="406631at2759"/>
<evidence type="ECO:0000256" key="2">
    <source>
        <dbReference type="ARBA" id="ARBA00004613"/>
    </source>
</evidence>
<dbReference type="Pfam" id="PF00150">
    <property type="entry name" value="Cellulase"/>
    <property type="match status" value="1"/>
</dbReference>
<feature type="signal peptide" evidence="11">
    <location>
        <begin position="1"/>
        <end position="17"/>
    </location>
</feature>
<gene>
    <name evidence="13" type="ORF">D9615_003950</name>
</gene>
<keyword evidence="7 9" id="KW-0378">Hydrolase</keyword>
<dbReference type="PANTHER" id="PTHR31451">
    <property type="match status" value="1"/>
</dbReference>
<feature type="compositionally biased region" description="Pro residues" evidence="10">
    <location>
        <begin position="299"/>
        <end position="309"/>
    </location>
</feature>
<proteinExistence type="inferred from homology"/>
<comment type="subcellular location">
    <subcellularLocation>
        <location evidence="2">Secreted</location>
    </subcellularLocation>
</comment>
<dbReference type="EMBL" id="JAACJP010000012">
    <property type="protein sequence ID" value="KAF5380977.1"/>
    <property type="molecule type" value="Genomic_DNA"/>
</dbReference>
<dbReference type="InterPro" id="IPR017853">
    <property type="entry name" value="GH"/>
</dbReference>
<dbReference type="GO" id="GO:0046355">
    <property type="term" value="P:mannan catabolic process"/>
    <property type="evidence" value="ECO:0007669"/>
    <property type="project" value="UniProtKB-ARBA"/>
</dbReference>
<feature type="domain" description="Glycoside hydrolase family 5" evidence="12">
    <location>
        <begin position="56"/>
        <end position="283"/>
    </location>
</feature>
<feature type="chain" id="PRO_5034818868" description="mannan endo-1,4-beta-mannosidase" evidence="11">
    <location>
        <begin position="18"/>
        <end position="576"/>
    </location>
</feature>
<dbReference type="EC" id="3.2.1.78" evidence="4"/>
<dbReference type="Proteomes" id="UP000565441">
    <property type="component" value="Unassembled WGS sequence"/>
</dbReference>
<organism evidence="13 14">
    <name type="scientific">Tricholomella constricta</name>
    <dbReference type="NCBI Taxonomy" id="117010"/>
    <lineage>
        <taxon>Eukaryota</taxon>
        <taxon>Fungi</taxon>
        <taxon>Dikarya</taxon>
        <taxon>Basidiomycota</taxon>
        <taxon>Agaricomycotina</taxon>
        <taxon>Agaricomycetes</taxon>
        <taxon>Agaricomycetidae</taxon>
        <taxon>Agaricales</taxon>
        <taxon>Tricholomatineae</taxon>
        <taxon>Lyophyllaceae</taxon>
        <taxon>Tricholomella</taxon>
    </lineage>
</organism>
<evidence type="ECO:0000256" key="9">
    <source>
        <dbReference type="RuleBase" id="RU361153"/>
    </source>
</evidence>
<dbReference type="AlphaFoldDB" id="A0A8H5M508"/>
<dbReference type="InterPro" id="IPR001547">
    <property type="entry name" value="Glyco_hydro_5"/>
</dbReference>
<evidence type="ECO:0000256" key="8">
    <source>
        <dbReference type="ARBA" id="ARBA00023295"/>
    </source>
</evidence>
<evidence type="ECO:0000256" key="7">
    <source>
        <dbReference type="ARBA" id="ARBA00022801"/>
    </source>
</evidence>
<feature type="region of interest" description="Disordered" evidence="10">
    <location>
        <begin position="524"/>
        <end position="576"/>
    </location>
</feature>
<dbReference type="GO" id="GO:0005576">
    <property type="term" value="C:extracellular region"/>
    <property type="evidence" value="ECO:0007669"/>
    <property type="project" value="UniProtKB-SubCell"/>
</dbReference>
<protein>
    <recommendedName>
        <fullName evidence="4">mannan endo-1,4-beta-mannosidase</fullName>
        <ecNumber evidence="4">3.2.1.78</ecNumber>
    </recommendedName>
</protein>
<dbReference type="Gene3D" id="3.20.20.80">
    <property type="entry name" value="Glycosidases"/>
    <property type="match status" value="1"/>
</dbReference>
<comment type="caution">
    <text evidence="13">The sequence shown here is derived from an EMBL/GenBank/DDBJ whole genome shotgun (WGS) entry which is preliminary data.</text>
</comment>
<keyword evidence="8 9" id="KW-0326">Glycosidase</keyword>
<reference evidence="13 14" key="1">
    <citation type="journal article" date="2020" name="ISME J.">
        <title>Uncovering the hidden diversity of litter-decomposition mechanisms in mushroom-forming fungi.</title>
        <authorList>
            <person name="Floudas D."/>
            <person name="Bentzer J."/>
            <person name="Ahren D."/>
            <person name="Johansson T."/>
            <person name="Persson P."/>
            <person name="Tunlid A."/>
        </authorList>
    </citation>
    <scope>NUCLEOTIDE SEQUENCE [LARGE SCALE GENOMIC DNA]</scope>
    <source>
        <strain evidence="13 14">CBS 661.87</strain>
    </source>
</reference>
<dbReference type="SUPFAM" id="SSF51445">
    <property type="entry name" value="(Trans)glycosidases"/>
    <property type="match status" value="1"/>
</dbReference>
<sequence length="576" mass="63145">MFLVLWQLFCAVLAVSAASPTQTVQGVKLIDKRNNFPVSPFVTTRGGQFFVNGSVFTFVGTNAYWLQALNTEEDIDNTLAAIRAANFTVVRTWAFNDVDAIPENGTWFQLITNGTVTINDGPNGLQKLDKVVELAQKHGLYVLLSLTNNWSPIPGIDKPLPPGFNPIQIRQLQGTNGDNATLPRNALSGMDTYVRNFGGHQEHDQFYVNTTIINAFMNYTTQIASRYANHTNVFGWELANDPRCNSTISTSVGCEARHVTRWHSTIAKHVKSVDPNHLVSSGNQGYFCTDCPKLFPRQVAPPPPRPSPAPRVRRRRAPEPLSKAKLLKERKAAWKRERERQKRAGELLDGVKIRGRWTASQTKRQADLGTQSAFDGSHGVDSEDIINIPQIGFGSFQLFPDQFDYSSSSLDTSLPPFNQTLQIGLDWIRRHAEAGQLFNKPVSLTGFGLVTRDNAPFFVPFNGTAAPFGPDQAPPSNVTQAFGVTDEERDEAYSQWIQAGILGGLQGIIQYQWSQNNLTAVPGSAISPVSTESGQSPLPDESGHSPNDGYGILGTGQAQAIESISEASQGFGQDDA</sequence>
<dbReference type="PANTHER" id="PTHR31451:SF39">
    <property type="entry name" value="MANNAN ENDO-1,4-BETA-MANNOSIDASE 1"/>
    <property type="match status" value="1"/>
</dbReference>
<evidence type="ECO:0000313" key="13">
    <source>
        <dbReference type="EMBL" id="KAF5380977.1"/>
    </source>
</evidence>
<feature type="compositionally biased region" description="Polar residues" evidence="10">
    <location>
        <begin position="556"/>
        <end position="576"/>
    </location>
</feature>
<evidence type="ECO:0000313" key="14">
    <source>
        <dbReference type="Proteomes" id="UP000565441"/>
    </source>
</evidence>
<dbReference type="InterPro" id="IPR045053">
    <property type="entry name" value="MAN-like"/>
</dbReference>
<evidence type="ECO:0000256" key="1">
    <source>
        <dbReference type="ARBA" id="ARBA00001678"/>
    </source>
</evidence>
<comment type="catalytic activity">
    <reaction evidence="1">
        <text>Random hydrolysis of (1-&gt;4)-beta-D-mannosidic linkages in mannans, galactomannans and glucomannans.</text>
        <dbReference type="EC" id="3.2.1.78"/>
    </reaction>
</comment>
<accession>A0A8H5M508</accession>
<feature type="compositionally biased region" description="Polar residues" evidence="10">
    <location>
        <begin position="527"/>
        <end position="536"/>
    </location>
</feature>
<dbReference type="GO" id="GO:0016985">
    <property type="term" value="F:mannan endo-1,4-beta-mannosidase activity"/>
    <property type="evidence" value="ECO:0007669"/>
    <property type="project" value="UniProtKB-EC"/>
</dbReference>
<keyword evidence="5" id="KW-0964">Secreted</keyword>
<evidence type="ECO:0000259" key="12">
    <source>
        <dbReference type="Pfam" id="PF00150"/>
    </source>
</evidence>